<dbReference type="GO" id="GO:0003735">
    <property type="term" value="F:structural constituent of ribosome"/>
    <property type="evidence" value="ECO:0007669"/>
    <property type="project" value="InterPro"/>
</dbReference>
<dbReference type="CDD" id="cd00337">
    <property type="entry name" value="Ribosomal_uL14"/>
    <property type="match status" value="1"/>
</dbReference>
<dbReference type="SUPFAM" id="SSF50193">
    <property type="entry name" value="Ribosomal protein L14"/>
    <property type="match status" value="1"/>
</dbReference>
<gene>
    <name evidence="5" type="primary">rplN</name>
    <name evidence="8" type="ORF">GA0061074_10874</name>
</gene>
<organism evidence="8 9">
    <name type="scientific">Weissella bombi</name>
    <dbReference type="NCBI Taxonomy" id="1505725"/>
    <lineage>
        <taxon>Bacteria</taxon>
        <taxon>Bacillati</taxon>
        <taxon>Bacillota</taxon>
        <taxon>Bacilli</taxon>
        <taxon>Lactobacillales</taxon>
        <taxon>Lactobacillaceae</taxon>
        <taxon>Weissella</taxon>
    </lineage>
</organism>
<keyword evidence="3 5" id="KW-0689">Ribosomal protein</keyword>
<dbReference type="STRING" id="1505725.GA0061074_10874"/>
<dbReference type="OrthoDB" id="9806379at2"/>
<keyword evidence="1 5" id="KW-0699">rRNA-binding</keyword>
<dbReference type="GeneID" id="93950919"/>
<dbReference type="PROSITE" id="PS00049">
    <property type="entry name" value="RIBOSOMAL_L14"/>
    <property type="match status" value="1"/>
</dbReference>
<dbReference type="HAMAP" id="MF_01367">
    <property type="entry name" value="Ribosomal_uL14"/>
    <property type="match status" value="1"/>
</dbReference>
<dbReference type="AlphaFoldDB" id="A0A1C4B3L9"/>
<evidence type="ECO:0000256" key="6">
    <source>
        <dbReference type="RuleBase" id="RU003949"/>
    </source>
</evidence>
<comment type="function">
    <text evidence="5 7">Binds to 23S rRNA. Forms part of two intersubunit bridges in the 70S ribosome.</text>
</comment>
<dbReference type="PANTHER" id="PTHR11761:SF3">
    <property type="entry name" value="LARGE RIBOSOMAL SUBUNIT PROTEIN UL14M"/>
    <property type="match status" value="1"/>
</dbReference>
<evidence type="ECO:0000313" key="8">
    <source>
        <dbReference type="EMBL" id="SCC01460.1"/>
    </source>
</evidence>
<dbReference type="NCBIfam" id="TIGR01067">
    <property type="entry name" value="rplN_bact"/>
    <property type="match status" value="1"/>
</dbReference>
<evidence type="ECO:0000256" key="4">
    <source>
        <dbReference type="ARBA" id="ARBA00023274"/>
    </source>
</evidence>
<evidence type="ECO:0000256" key="5">
    <source>
        <dbReference type="HAMAP-Rule" id="MF_01367"/>
    </source>
</evidence>
<name>A0A1C4B3L9_9LACO</name>
<dbReference type="InterPro" id="IPR019972">
    <property type="entry name" value="Ribosomal_uL14_CS"/>
</dbReference>
<accession>A0A1C4B3L9</accession>
<dbReference type="RefSeq" id="WP_002827979.1">
    <property type="nucleotide sequence ID" value="NZ_BJEE01000001.1"/>
</dbReference>
<sequence length="122" mass="13008">MIQQESRLKVADNSGAREILTIKVLGGSGRKFAGIGDMIVATVKQAIPGGNVKKGDVVKAVIVRTAASTHRADGSYISFDENAAVIVKDDKSPVGTRIFGPVARELRDNDYMRIVSLAPEVL</sequence>
<evidence type="ECO:0000313" key="9">
    <source>
        <dbReference type="Proteomes" id="UP000199268"/>
    </source>
</evidence>
<evidence type="ECO:0000256" key="1">
    <source>
        <dbReference type="ARBA" id="ARBA00022730"/>
    </source>
</evidence>
<comment type="subunit">
    <text evidence="5">Part of the 50S ribosomal subunit. Forms a cluster with proteins L3 and L19. In the 70S ribosome, L14 and L19 interact and together make contacts with the 16S rRNA in bridges B5 and B8.</text>
</comment>
<proteinExistence type="inferred from homology"/>
<dbReference type="GO" id="GO:0070180">
    <property type="term" value="F:large ribosomal subunit rRNA binding"/>
    <property type="evidence" value="ECO:0007669"/>
    <property type="project" value="TreeGrafter"/>
</dbReference>
<evidence type="ECO:0000256" key="7">
    <source>
        <dbReference type="RuleBase" id="RU003950"/>
    </source>
</evidence>
<dbReference type="Proteomes" id="UP000199268">
    <property type="component" value="Unassembled WGS sequence"/>
</dbReference>
<dbReference type="GO" id="GO:0022625">
    <property type="term" value="C:cytosolic large ribosomal subunit"/>
    <property type="evidence" value="ECO:0007669"/>
    <property type="project" value="TreeGrafter"/>
</dbReference>
<keyword evidence="4 5" id="KW-0687">Ribonucleoprotein</keyword>
<reference evidence="9" key="1">
    <citation type="submission" date="2016-08" db="EMBL/GenBank/DDBJ databases">
        <authorList>
            <person name="Varghese N."/>
            <person name="Submissions Spin"/>
        </authorList>
    </citation>
    <scope>NUCLEOTIDE SEQUENCE [LARGE SCALE GENOMIC DNA]</scope>
    <source>
        <strain evidence="9">R-53094</strain>
    </source>
</reference>
<keyword evidence="2 5" id="KW-0694">RNA-binding</keyword>
<dbReference type="SMART" id="SM01374">
    <property type="entry name" value="Ribosomal_L14"/>
    <property type="match status" value="1"/>
</dbReference>
<dbReference type="PANTHER" id="PTHR11761">
    <property type="entry name" value="50S/60S RIBOSOMAL PROTEIN L14/L23"/>
    <property type="match status" value="1"/>
</dbReference>
<keyword evidence="9" id="KW-1185">Reference proteome</keyword>
<dbReference type="Pfam" id="PF00238">
    <property type="entry name" value="Ribosomal_L14"/>
    <property type="match status" value="1"/>
</dbReference>
<dbReference type="FunFam" id="2.40.150.20:FF:000001">
    <property type="entry name" value="50S ribosomal protein L14"/>
    <property type="match status" value="1"/>
</dbReference>
<dbReference type="Gene3D" id="2.40.150.20">
    <property type="entry name" value="Ribosomal protein L14"/>
    <property type="match status" value="1"/>
</dbReference>
<dbReference type="GO" id="GO:0006412">
    <property type="term" value="P:translation"/>
    <property type="evidence" value="ECO:0007669"/>
    <property type="project" value="UniProtKB-UniRule"/>
</dbReference>
<dbReference type="EMBL" id="FMAO01000008">
    <property type="protein sequence ID" value="SCC01460.1"/>
    <property type="molecule type" value="Genomic_DNA"/>
</dbReference>
<dbReference type="InterPro" id="IPR005745">
    <property type="entry name" value="Ribosomal_uL14_bac-type"/>
</dbReference>
<evidence type="ECO:0000256" key="3">
    <source>
        <dbReference type="ARBA" id="ARBA00022980"/>
    </source>
</evidence>
<dbReference type="InterPro" id="IPR000218">
    <property type="entry name" value="Ribosomal_uL14"/>
</dbReference>
<protein>
    <recommendedName>
        <fullName evidence="5">Large ribosomal subunit protein uL14</fullName>
    </recommendedName>
</protein>
<comment type="similarity">
    <text evidence="5 6">Belongs to the universal ribosomal protein uL14 family.</text>
</comment>
<dbReference type="InterPro" id="IPR036853">
    <property type="entry name" value="Ribosomal_uL14_sf"/>
</dbReference>
<evidence type="ECO:0000256" key="2">
    <source>
        <dbReference type="ARBA" id="ARBA00022884"/>
    </source>
</evidence>